<evidence type="ECO:0000313" key="1">
    <source>
        <dbReference type="Proteomes" id="UP000887580"/>
    </source>
</evidence>
<sequence length="251" mass="28637">RDMGANAVDMMDENDRIAKAIKRINKDEEDTLNIYMDKLPEQIITEKDLEFVQVNKEEMLDTENIVNKEEALKENIEFFNEKPICERINVPQFPEFMEAWFLVDKTHINPYGVPPTLLLQALTTSSASDGFNLERLETIDDEENNDEANGWGVRNENEVKSIDGVETIYLKESKGDDILPYSYNYLSQQYISDKAIADCVEALIGAHLIALSPSKTLDFMKWLGIKVLTEKPKPKSPVETLAVSLCLERIT</sequence>
<accession>A0AC35GS56</accession>
<organism evidence="1 2">
    <name type="scientific">Panagrolaimus sp. PS1159</name>
    <dbReference type="NCBI Taxonomy" id="55785"/>
    <lineage>
        <taxon>Eukaryota</taxon>
        <taxon>Metazoa</taxon>
        <taxon>Ecdysozoa</taxon>
        <taxon>Nematoda</taxon>
        <taxon>Chromadorea</taxon>
        <taxon>Rhabditida</taxon>
        <taxon>Tylenchina</taxon>
        <taxon>Panagrolaimomorpha</taxon>
        <taxon>Panagrolaimoidea</taxon>
        <taxon>Panagrolaimidae</taxon>
        <taxon>Panagrolaimus</taxon>
    </lineage>
</organism>
<evidence type="ECO:0000313" key="2">
    <source>
        <dbReference type="WBParaSite" id="PS1159_v2.g8131.t1"/>
    </source>
</evidence>
<name>A0AC35GS56_9BILA</name>
<dbReference type="WBParaSite" id="PS1159_v2.g8131.t1">
    <property type="protein sequence ID" value="PS1159_v2.g8131.t1"/>
    <property type="gene ID" value="PS1159_v2.g8131"/>
</dbReference>
<dbReference type="Proteomes" id="UP000887580">
    <property type="component" value="Unplaced"/>
</dbReference>
<protein>
    <submittedName>
        <fullName evidence="2">Uncharacterized protein</fullName>
    </submittedName>
</protein>
<reference evidence="2" key="1">
    <citation type="submission" date="2022-11" db="UniProtKB">
        <authorList>
            <consortium name="WormBaseParasite"/>
        </authorList>
    </citation>
    <scope>IDENTIFICATION</scope>
</reference>
<proteinExistence type="predicted"/>